<reference evidence="2 3" key="1">
    <citation type="submission" date="2016-10" db="EMBL/GenBank/DDBJ databases">
        <authorList>
            <person name="de Groot N.N."/>
        </authorList>
    </citation>
    <scope>NUCLEOTIDE SEQUENCE [LARGE SCALE GENOMIC DNA]</scope>
    <source>
        <strain evidence="2 3">R-24608</strain>
    </source>
</reference>
<evidence type="ECO:0000313" key="3">
    <source>
        <dbReference type="Proteomes" id="UP000183656"/>
    </source>
</evidence>
<accession>A0A1I7FI42</accession>
<protein>
    <submittedName>
        <fullName evidence="2">Uncharacterized protein</fullName>
    </submittedName>
</protein>
<proteinExistence type="predicted"/>
<keyword evidence="3" id="KW-1185">Reference proteome</keyword>
<organism evidence="2 3">
    <name type="scientific">Paenacidovorax caeni</name>
    <dbReference type="NCBI Taxonomy" id="343013"/>
    <lineage>
        <taxon>Bacteria</taxon>
        <taxon>Pseudomonadati</taxon>
        <taxon>Pseudomonadota</taxon>
        <taxon>Betaproteobacteria</taxon>
        <taxon>Burkholderiales</taxon>
        <taxon>Comamonadaceae</taxon>
        <taxon>Paenacidovorax</taxon>
    </lineage>
</organism>
<gene>
    <name evidence="2" type="ORF">SAMN04489707_100279</name>
</gene>
<evidence type="ECO:0000256" key="1">
    <source>
        <dbReference type="SAM" id="MobiDB-lite"/>
    </source>
</evidence>
<dbReference type="EMBL" id="FPBX01000002">
    <property type="protein sequence ID" value="SFU35857.1"/>
    <property type="molecule type" value="Genomic_DNA"/>
</dbReference>
<feature type="region of interest" description="Disordered" evidence="1">
    <location>
        <begin position="1"/>
        <end position="22"/>
    </location>
</feature>
<dbReference type="Proteomes" id="UP000183656">
    <property type="component" value="Unassembled WGS sequence"/>
</dbReference>
<name>A0A1I7FI42_9BURK</name>
<sequence length="39" mass="4159">MRHQRLPGPSGLGPQHQGPMQGWALSVADPFCATYTAPP</sequence>
<dbReference type="AlphaFoldDB" id="A0A1I7FI42"/>
<evidence type="ECO:0000313" key="2">
    <source>
        <dbReference type="EMBL" id="SFU35857.1"/>
    </source>
</evidence>